<reference evidence="1" key="1">
    <citation type="submission" date="2015-10" db="EMBL/GenBank/DDBJ databases">
        <authorList>
            <person name="Gilbert D.G."/>
        </authorList>
    </citation>
    <scope>NUCLEOTIDE SEQUENCE</scope>
</reference>
<dbReference type="AlphaFoldDB" id="A0A160VHX4"/>
<proteinExistence type="predicted"/>
<gene>
    <name evidence="1" type="ORF">MGWOODY_Mmi2413</name>
</gene>
<dbReference type="CDD" id="cd02440">
    <property type="entry name" value="AdoMet_MTases"/>
    <property type="match status" value="1"/>
</dbReference>
<sequence length="276" mass="32038">MAIDHVLKLYAETIRSPYLHYGYWDEPEKVNVDSLSIDNIANAQGRYIEHLTSFIPEDVRSILDVGCGVGGNAAYLQERGFDIDVLSPDPYQEKVIKKKFNGAMQFFKSKFENFETDRTYDLILESESACYIKIEPGFTSARRALRTGGYLLVADYFVYYRNERGSPHLKSSHPMQAYLKAGEAAGFKLLKEYDQTENTMPTLDAAHHFIQRFIQPTAEYAQVSLQRKNPFTYRLMKSLFGKNISSKMDQLDLVKSEEFRKYRKYMIYLFQKVQPK</sequence>
<name>A0A160VHX4_9ZZZZ</name>
<dbReference type="SUPFAM" id="SSF53335">
    <property type="entry name" value="S-adenosyl-L-methionine-dependent methyltransferases"/>
    <property type="match status" value="1"/>
</dbReference>
<evidence type="ECO:0008006" key="2">
    <source>
        <dbReference type="Google" id="ProtNLM"/>
    </source>
</evidence>
<organism evidence="1">
    <name type="scientific">hydrothermal vent metagenome</name>
    <dbReference type="NCBI Taxonomy" id="652676"/>
    <lineage>
        <taxon>unclassified sequences</taxon>
        <taxon>metagenomes</taxon>
        <taxon>ecological metagenomes</taxon>
    </lineage>
</organism>
<protein>
    <recommendedName>
        <fullName evidence="2">Methyltransferase type 11 domain-containing protein</fullName>
    </recommendedName>
</protein>
<dbReference type="Pfam" id="PF13489">
    <property type="entry name" value="Methyltransf_23"/>
    <property type="match status" value="1"/>
</dbReference>
<dbReference type="EMBL" id="FAXC01000108">
    <property type="protein sequence ID" value="CUV08674.1"/>
    <property type="molecule type" value="Genomic_DNA"/>
</dbReference>
<accession>A0A160VHX4</accession>
<evidence type="ECO:0000313" key="1">
    <source>
        <dbReference type="EMBL" id="CUV08674.1"/>
    </source>
</evidence>
<dbReference type="InterPro" id="IPR029063">
    <property type="entry name" value="SAM-dependent_MTases_sf"/>
</dbReference>
<dbReference type="Gene3D" id="3.40.50.150">
    <property type="entry name" value="Vaccinia Virus protein VP39"/>
    <property type="match status" value="1"/>
</dbReference>